<comment type="caution">
    <text evidence="2">The sequence shown here is derived from an EMBL/GenBank/DDBJ whole genome shotgun (WGS) entry which is preliminary data.</text>
</comment>
<feature type="region of interest" description="Disordered" evidence="1">
    <location>
        <begin position="1"/>
        <end position="32"/>
    </location>
</feature>
<organism evidence="2">
    <name type="scientific">marine sediment metagenome</name>
    <dbReference type="NCBI Taxonomy" id="412755"/>
    <lineage>
        <taxon>unclassified sequences</taxon>
        <taxon>metagenomes</taxon>
        <taxon>ecological metagenomes</taxon>
    </lineage>
</organism>
<gene>
    <name evidence="2" type="ORF">S01H4_60049</name>
</gene>
<evidence type="ECO:0000313" key="2">
    <source>
        <dbReference type="EMBL" id="GAH13292.1"/>
    </source>
</evidence>
<evidence type="ECO:0000256" key="1">
    <source>
        <dbReference type="SAM" id="MobiDB-lite"/>
    </source>
</evidence>
<feature type="compositionally biased region" description="Low complexity" evidence="1">
    <location>
        <begin position="11"/>
        <end position="29"/>
    </location>
</feature>
<protein>
    <submittedName>
        <fullName evidence="2">Uncharacterized protein</fullName>
    </submittedName>
</protein>
<feature type="compositionally biased region" description="Pro residues" evidence="1">
    <location>
        <begin position="156"/>
        <end position="169"/>
    </location>
</feature>
<proteinExistence type="predicted"/>
<feature type="compositionally biased region" description="Polar residues" evidence="1">
    <location>
        <begin position="139"/>
        <end position="155"/>
    </location>
</feature>
<feature type="non-terminal residue" evidence="2">
    <location>
        <position position="194"/>
    </location>
</feature>
<sequence>DPEPNPDDPTPEVTPEPTEETTPVATKPPNLNVSSCLVKDEDLFRFKITNNGADGEYRLRAYSGEILGPWPIENGKSNGGTTEEKALSTELEATWLKEYLSDNYWVNAGGLHITSLQGHAEHGYFCNAEGQEPTDEPQETLTPDPSPSPDVTESPQPVPTKPDETPIPSPVVTEDELGRYLDLIENKSGFFNDF</sequence>
<feature type="region of interest" description="Disordered" evidence="1">
    <location>
        <begin position="126"/>
        <end position="173"/>
    </location>
</feature>
<dbReference type="EMBL" id="BART01035321">
    <property type="protein sequence ID" value="GAH13292.1"/>
    <property type="molecule type" value="Genomic_DNA"/>
</dbReference>
<name>X1CZI5_9ZZZZ</name>
<accession>X1CZI5</accession>
<reference evidence="2" key="1">
    <citation type="journal article" date="2014" name="Front. Microbiol.">
        <title>High frequency of phylogenetically diverse reductive dehalogenase-homologous genes in deep subseafloor sedimentary metagenomes.</title>
        <authorList>
            <person name="Kawai M."/>
            <person name="Futagami T."/>
            <person name="Toyoda A."/>
            <person name="Takaki Y."/>
            <person name="Nishi S."/>
            <person name="Hori S."/>
            <person name="Arai W."/>
            <person name="Tsubouchi T."/>
            <person name="Morono Y."/>
            <person name="Uchiyama I."/>
            <person name="Ito T."/>
            <person name="Fujiyama A."/>
            <person name="Inagaki F."/>
            <person name="Takami H."/>
        </authorList>
    </citation>
    <scope>NUCLEOTIDE SEQUENCE</scope>
    <source>
        <strain evidence="2">Expedition CK06-06</strain>
    </source>
</reference>
<feature type="compositionally biased region" description="Acidic residues" evidence="1">
    <location>
        <begin position="1"/>
        <end position="10"/>
    </location>
</feature>
<feature type="non-terminal residue" evidence="2">
    <location>
        <position position="1"/>
    </location>
</feature>
<dbReference type="AlphaFoldDB" id="X1CZI5"/>